<gene>
    <name evidence="2" type="ORF">ACFQ1Z_08360</name>
</gene>
<dbReference type="Proteomes" id="UP001597128">
    <property type="component" value="Unassembled WGS sequence"/>
</dbReference>
<dbReference type="EMBL" id="JBHTKB010000001">
    <property type="protein sequence ID" value="MFD0913557.1"/>
    <property type="molecule type" value="Genomic_DNA"/>
</dbReference>
<evidence type="ECO:0000313" key="3">
    <source>
        <dbReference type="Proteomes" id="UP001597128"/>
    </source>
</evidence>
<dbReference type="RefSeq" id="WP_379056959.1">
    <property type="nucleotide sequence ID" value="NZ_JBHTKB010000001.1"/>
</dbReference>
<dbReference type="Pfam" id="PF07963">
    <property type="entry name" value="N_methyl"/>
    <property type="match status" value="1"/>
</dbReference>
<keyword evidence="1" id="KW-0812">Transmembrane</keyword>
<comment type="caution">
    <text evidence="2">The sequence shown here is derived from an EMBL/GenBank/DDBJ whole genome shotgun (WGS) entry which is preliminary data.</text>
</comment>
<reference evidence="3" key="1">
    <citation type="journal article" date="2019" name="Int. J. Syst. Evol. Microbiol.">
        <title>The Global Catalogue of Microorganisms (GCM) 10K type strain sequencing project: providing services to taxonomists for standard genome sequencing and annotation.</title>
        <authorList>
            <consortium name="The Broad Institute Genomics Platform"/>
            <consortium name="The Broad Institute Genome Sequencing Center for Infectious Disease"/>
            <person name="Wu L."/>
            <person name="Ma J."/>
        </authorList>
    </citation>
    <scope>NUCLEOTIDE SEQUENCE [LARGE SCALE GENOMIC DNA]</scope>
    <source>
        <strain evidence="3">CCUG 58412</strain>
    </source>
</reference>
<evidence type="ECO:0000313" key="2">
    <source>
        <dbReference type="EMBL" id="MFD0913557.1"/>
    </source>
</evidence>
<proteinExistence type="predicted"/>
<keyword evidence="1" id="KW-1133">Transmembrane helix</keyword>
<accession>A0ABW3FAW4</accession>
<dbReference type="InterPro" id="IPR012902">
    <property type="entry name" value="N_methyl_site"/>
</dbReference>
<name>A0ABW3FAW4_9PROT</name>
<dbReference type="PROSITE" id="PS00409">
    <property type="entry name" value="PROKAR_NTER_METHYL"/>
    <property type="match status" value="1"/>
</dbReference>
<protein>
    <submittedName>
        <fullName evidence="2">Prepilin-type N-terminal cleavage/methylation domain-containing protein</fullName>
    </submittedName>
</protein>
<organism evidence="2 3">
    <name type="scientific">Methylophilus luteus</name>
    <dbReference type="NCBI Taxonomy" id="640108"/>
    <lineage>
        <taxon>Bacteria</taxon>
        <taxon>Pseudomonadati</taxon>
        <taxon>Pseudomonadota</taxon>
        <taxon>Betaproteobacteria</taxon>
        <taxon>Nitrosomonadales</taxon>
        <taxon>Methylophilaceae</taxon>
        <taxon>Methylophilus</taxon>
    </lineage>
</organism>
<keyword evidence="1" id="KW-0472">Membrane</keyword>
<evidence type="ECO:0000256" key="1">
    <source>
        <dbReference type="SAM" id="Phobius"/>
    </source>
</evidence>
<sequence length="207" mass="21487">MTHTFNQKNKHSSAHSRKRNRGFSLVELVVFIVIVTTAIAGVVGALSWMSGHSADPLARKQAIAIAESLMQEIQQMPFTFCDPDDPNAGTATGYGNCTNAQNANLNGPTPANESRYSASNPFDNVADYGGFTMPGGGCASICRIGSTASIPGLTAYSAAVAISQAGGTAPFTGMAADAVLKIVVTVTGPANTTIRLTGFKVRYAPKV</sequence>
<keyword evidence="3" id="KW-1185">Reference proteome</keyword>
<feature type="transmembrane region" description="Helical" evidence="1">
    <location>
        <begin position="25"/>
        <end position="49"/>
    </location>
</feature>